<dbReference type="EMBL" id="BMAW01014000">
    <property type="protein sequence ID" value="GFT36917.1"/>
    <property type="molecule type" value="Genomic_DNA"/>
</dbReference>
<sequence>MRGDPQWTPYRVHIVVDIDVFCELIYGRTRGSVRWSLSGRDRCVASCGRIQAHVQLHLVLLSMDPSIHWTHFLLDSTTFLPF</sequence>
<proteinExistence type="predicted"/>
<gene>
    <name evidence="1" type="ORF">NPIL_91531</name>
</gene>
<reference evidence="1" key="1">
    <citation type="submission" date="2020-08" db="EMBL/GenBank/DDBJ databases">
        <title>Multicomponent nature underlies the extraordinary mechanical properties of spider dragline silk.</title>
        <authorList>
            <person name="Kono N."/>
            <person name="Nakamura H."/>
            <person name="Mori M."/>
            <person name="Yoshida Y."/>
            <person name="Ohtoshi R."/>
            <person name="Malay A.D."/>
            <person name="Moran D.A.P."/>
            <person name="Tomita M."/>
            <person name="Numata K."/>
            <person name="Arakawa K."/>
        </authorList>
    </citation>
    <scope>NUCLEOTIDE SEQUENCE</scope>
</reference>
<evidence type="ECO:0000313" key="2">
    <source>
        <dbReference type="Proteomes" id="UP000887013"/>
    </source>
</evidence>
<accession>A0A8X6NWI2</accession>
<organism evidence="1 2">
    <name type="scientific">Nephila pilipes</name>
    <name type="common">Giant wood spider</name>
    <name type="synonym">Nephila maculata</name>
    <dbReference type="NCBI Taxonomy" id="299642"/>
    <lineage>
        <taxon>Eukaryota</taxon>
        <taxon>Metazoa</taxon>
        <taxon>Ecdysozoa</taxon>
        <taxon>Arthropoda</taxon>
        <taxon>Chelicerata</taxon>
        <taxon>Arachnida</taxon>
        <taxon>Araneae</taxon>
        <taxon>Araneomorphae</taxon>
        <taxon>Entelegynae</taxon>
        <taxon>Araneoidea</taxon>
        <taxon>Nephilidae</taxon>
        <taxon>Nephila</taxon>
    </lineage>
</organism>
<protein>
    <submittedName>
        <fullName evidence="1">Uncharacterized protein</fullName>
    </submittedName>
</protein>
<dbReference type="AlphaFoldDB" id="A0A8X6NWI2"/>
<dbReference type="Proteomes" id="UP000887013">
    <property type="component" value="Unassembled WGS sequence"/>
</dbReference>
<name>A0A8X6NWI2_NEPPI</name>
<evidence type="ECO:0000313" key="1">
    <source>
        <dbReference type="EMBL" id="GFT36917.1"/>
    </source>
</evidence>
<comment type="caution">
    <text evidence="1">The sequence shown here is derived from an EMBL/GenBank/DDBJ whole genome shotgun (WGS) entry which is preliminary data.</text>
</comment>
<keyword evidence="2" id="KW-1185">Reference proteome</keyword>